<gene>
    <name evidence="13" type="ORF">K3136_05720</name>
</gene>
<evidence type="ECO:0000256" key="10">
    <source>
        <dbReference type="SAM" id="Coils"/>
    </source>
</evidence>
<keyword evidence="5 9" id="KW-0997">Cell inner membrane</keyword>
<reference evidence="13 14" key="1">
    <citation type="submission" date="2021-08" db="EMBL/GenBank/DDBJ databases">
        <title>Comparative Genomics Analysis of the Genus Qipengyuania Reveals Extensive Genetic Diversity and Metabolic Versatility, Including the Description of Fifteen Novel Species.</title>
        <authorList>
            <person name="Liu Y."/>
        </authorList>
    </citation>
    <scope>NUCLEOTIDE SEQUENCE [LARGE SCALE GENOMIC DNA]</scope>
    <source>
        <strain evidence="13 14">1NDH1</strain>
    </source>
</reference>
<protein>
    <recommendedName>
        <fullName evidence="9">Membrane fusion protein (MFP) family protein</fullName>
    </recommendedName>
</protein>
<dbReference type="InterPro" id="IPR050739">
    <property type="entry name" value="MFP"/>
</dbReference>
<dbReference type="PRINTS" id="PR01490">
    <property type="entry name" value="RTXTOXIND"/>
</dbReference>
<dbReference type="InterPro" id="IPR010129">
    <property type="entry name" value="T1SS_HlyD"/>
</dbReference>
<proteinExistence type="inferred from homology"/>
<feature type="domain" description="AprE-like long alpha-helical hairpin" evidence="11">
    <location>
        <begin position="113"/>
        <end position="294"/>
    </location>
</feature>
<evidence type="ECO:0000256" key="2">
    <source>
        <dbReference type="ARBA" id="ARBA00009477"/>
    </source>
</evidence>
<feature type="coiled-coil region" evidence="10">
    <location>
        <begin position="174"/>
        <end position="208"/>
    </location>
</feature>
<sequence>MNMVPANPQHEPEVIEAQEPERHIEDMVAEIEPGAASKVLFWGITIFFAVFLIWAAFAEIDRTVRGMGRVISSSELQVVSSLEGGILEDILVRPGDTVTADQPLLRLDPTETGANLGSTSATALALDMKVARLTAEVTGRAPRYPEPANAEAARQLEVERSLYSSRQANLRSALSAGQAQLERARQSVAEAEAAIASRQSTLTRAESELAAIRPLVENGIEPRMTLTRAEADASSARSDLAGARAMLGRAQAQVAEAGANLSRIRQDWREQAASELAATQAEYEARASTLPALQERLQRTTLRAPIDGKVSRVLVTTRGSPVNPGEPLVELVADEDSLLIEARVSPQDIGNVRIGQSAKVGITAYDQAVYGSLEGEVTTISPDSIQDPQSGEIYYLVRVATQANALEGPGGQELAIGPGMIADISLLGDKRTVLQYILTPITRLSETAFRE</sequence>
<keyword evidence="10" id="KW-0175">Coiled coil</keyword>
<evidence type="ECO:0000259" key="11">
    <source>
        <dbReference type="Pfam" id="PF25994"/>
    </source>
</evidence>
<dbReference type="InterPro" id="IPR058982">
    <property type="entry name" value="Beta-barrel_AprE"/>
</dbReference>
<dbReference type="SUPFAM" id="SSF111369">
    <property type="entry name" value="HlyD-like secretion proteins"/>
    <property type="match status" value="1"/>
</dbReference>
<keyword evidence="6 9" id="KW-0812">Transmembrane</keyword>
<evidence type="ECO:0000256" key="6">
    <source>
        <dbReference type="ARBA" id="ARBA00022692"/>
    </source>
</evidence>
<evidence type="ECO:0000313" key="14">
    <source>
        <dbReference type="Proteomes" id="UP000824321"/>
    </source>
</evidence>
<evidence type="ECO:0000259" key="12">
    <source>
        <dbReference type="Pfam" id="PF26002"/>
    </source>
</evidence>
<accession>A0ABX9A4I8</accession>
<dbReference type="RefSeq" id="WP_221431912.1">
    <property type="nucleotide sequence ID" value="NZ_CP081294.1"/>
</dbReference>
<keyword evidence="7 9" id="KW-1133">Transmembrane helix</keyword>
<keyword evidence="3 9" id="KW-0813">Transport</keyword>
<dbReference type="PANTHER" id="PTHR30386:SF26">
    <property type="entry name" value="TRANSPORT PROTEIN COMB"/>
    <property type="match status" value="1"/>
</dbReference>
<dbReference type="Gene3D" id="2.40.50.100">
    <property type="match status" value="2"/>
</dbReference>
<evidence type="ECO:0000256" key="9">
    <source>
        <dbReference type="RuleBase" id="RU365093"/>
    </source>
</evidence>
<organism evidence="13 14">
    <name type="scientific">Qipengyuania gelatinilytica</name>
    <dbReference type="NCBI Taxonomy" id="2867231"/>
    <lineage>
        <taxon>Bacteria</taxon>
        <taxon>Pseudomonadati</taxon>
        <taxon>Pseudomonadota</taxon>
        <taxon>Alphaproteobacteria</taxon>
        <taxon>Sphingomonadales</taxon>
        <taxon>Erythrobacteraceae</taxon>
        <taxon>Qipengyuania</taxon>
    </lineage>
</organism>
<evidence type="ECO:0000256" key="1">
    <source>
        <dbReference type="ARBA" id="ARBA00004377"/>
    </source>
</evidence>
<dbReference type="Pfam" id="PF26002">
    <property type="entry name" value="Beta-barrel_AprE"/>
    <property type="match status" value="1"/>
</dbReference>
<dbReference type="Proteomes" id="UP000824321">
    <property type="component" value="Chromosome"/>
</dbReference>
<feature type="transmembrane region" description="Helical" evidence="9">
    <location>
        <begin position="39"/>
        <end position="57"/>
    </location>
</feature>
<name>A0ABX9A4I8_9SPHN</name>
<dbReference type="EMBL" id="CP081294">
    <property type="protein sequence ID" value="QZD96188.1"/>
    <property type="molecule type" value="Genomic_DNA"/>
</dbReference>
<dbReference type="InterPro" id="IPR058781">
    <property type="entry name" value="HH_AprE-like"/>
</dbReference>
<comment type="similarity">
    <text evidence="2 9">Belongs to the membrane fusion protein (MFP) (TC 8.A.1) family.</text>
</comment>
<dbReference type="Gene3D" id="1.10.287.470">
    <property type="entry name" value="Helix hairpin bin"/>
    <property type="match status" value="1"/>
</dbReference>
<dbReference type="PANTHER" id="PTHR30386">
    <property type="entry name" value="MEMBRANE FUSION SUBUNIT OF EMRAB-TOLC MULTIDRUG EFFLUX PUMP"/>
    <property type="match status" value="1"/>
</dbReference>
<dbReference type="Gene3D" id="2.40.30.170">
    <property type="match status" value="1"/>
</dbReference>
<keyword evidence="8 9" id="KW-0472">Membrane</keyword>
<dbReference type="NCBIfam" id="TIGR01843">
    <property type="entry name" value="type_I_hlyD"/>
    <property type="match status" value="1"/>
</dbReference>
<evidence type="ECO:0000313" key="13">
    <source>
        <dbReference type="EMBL" id="QZD96188.1"/>
    </source>
</evidence>
<evidence type="ECO:0000256" key="5">
    <source>
        <dbReference type="ARBA" id="ARBA00022519"/>
    </source>
</evidence>
<dbReference type="Pfam" id="PF25994">
    <property type="entry name" value="HH_AprE"/>
    <property type="match status" value="1"/>
</dbReference>
<feature type="domain" description="AprE-like beta-barrel" evidence="12">
    <location>
        <begin position="338"/>
        <end position="425"/>
    </location>
</feature>
<evidence type="ECO:0000256" key="7">
    <source>
        <dbReference type="ARBA" id="ARBA00022989"/>
    </source>
</evidence>
<comment type="subcellular location">
    <subcellularLocation>
        <location evidence="1 9">Cell inner membrane</location>
        <topology evidence="1 9">Single-pass membrane protein</topology>
    </subcellularLocation>
</comment>
<evidence type="ECO:0000256" key="3">
    <source>
        <dbReference type="ARBA" id="ARBA00022448"/>
    </source>
</evidence>
<keyword evidence="14" id="KW-1185">Reference proteome</keyword>
<evidence type="ECO:0000256" key="4">
    <source>
        <dbReference type="ARBA" id="ARBA00022475"/>
    </source>
</evidence>
<keyword evidence="4 9" id="KW-1003">Cell membrane</keyword>
<evidence type="ECO:0000256" key="8">
    <source>
        <dbReference type="ARBA" id="ARBA00023136"/>
    </source>
</evidence>